<feature type="domain" description="DUF4394" evidence="2">
    <location>
        <begin position="589"/>
        <end position="843"/>
    </location>
</feature>
<dbReference type="SUPFAM" id="SSF75011">
    <property type="entry name" value="3-carboxy-cis,cis-mucoante lactonizing enzyme"/>
    <property type="match status" value="1"/>
</dbReference>
<dbReference type="OrthoDB" id="531718at2"/>
<sequence>MQNSGFTWRAGLLLTAMTGLAACSSDDEFIGATPGDTFVVTSSAAGQRVLSFNRATPGSVRTQRTITGLAGGERIVGADFRPADGNLYAVTSASRVLRLDPETGVASAPVTLSVTLDAAATDFGVDFNPVPDRLRVVSNTGQNLRINVADGTTTVDGTLKPDRRTATTADVSGITATAYTMSFKEACRTTIYYINSSTGTLLTSADPNAGTVFTVGSLGLAAPGAVNGFDVLTGTAVDGLPANSAVAVLGIGGVPTFHTINLATGAATAIGPVAVNAGEQIVALASPVAASPTRQARGELVALTESNKLVSFNRGSPAKLCTAPTAVTGLNTAESVVGIDTRPATGELYGLTDASRLVVIDPDTGAATERVVLSTALPAGSSFGMDFNPVPDRLRVVAANGVNLRIDPRAGITPNVTTDEPLSGASTADVTAVAYSNSLRSAAENLNSGASTTLFGVDTRRGRLVRIGSDPASGGSCRPMAPAVPDAGNPNCGVVSDVGGALGVDLEAVSAMEIDGANGAAWVVGSISGAGSSQLYPVNLATGAADLSATAASRTIGGGERVRGLALVPAALPGASVTVFALLENGTDLVSFLPSAAGTPSAPVAITGLAGGESLLDIDFRVTGNAQRNRQLVGVSNQNRLYDINPATGAASNGRVLKTAAGADVTLSGGTALDFNPVPDLLRLITTSGQNLRINVDAANGVTVDSPISGATTGLMAAAYTNSFVGTTATALYGIDAASGALVRVGADPATGGACMPMAPAMPDAGNPNCGVVTTVGPLGVVTPPLSQLGDMDIVGGRNGYALAALQPSGGGLSTLVRVNLGTGAASSLGNVATGGAAVRSIALRVQ</sequence>
<gene>
    <name evidence="3" type="ORF">C3942_03310</name>
</gene>
<evidence type="ECO:0000259" key="2">
    <source>
        <dbReference type="Pfam" id="PF14339"/>
    </source>
</evidence>
<evidence type="ECO:0000313" key="4">
    <source>
        <dbReference type="Proteomes" id="UP000238220"/>
    </source>
</evidence>
<feature type="chain" id="PRO_5015608877" description="DUF4394 domain-containing protein" evidence="1">
    <location>
        <begin position="22"/>
        <end position="847"/>
    </location>
</feature>
<dbReference type="Proteomes" id="UP000238220">
    <property type="component" value="Unassembled WGS sequence"/>
</dbReference>
<feature type="domain" description="DUF4394" evidence="2">
    <location>
        <begin position="49"/>
        <end position="285"/>
    </location>
</feature>
<feature type="signal peptide" evidence="1">
    <location>
        <begin position="1"/>
        <end position="21"/>
    </location>
</feature>
<name>A0A2S5TLU2_9GAMM</name>
<comment type="caution">
    <text evidence="3">The sequence shown here is derived from an EMBL/GenBank/DDBJ whole genome shotgun (WGS) entry which is preliminary data.</text>
</comment>
<dbReference type="Pfam" id="PF14339">
    <property type="entry name" value="DUF4394"/>
    <property type="match status" value="3"/>
</dbReference>
<reference evidence="3 4" key="1">
    <citation type="submission" date="2018-02" db="EMBL/GenBank/DDBJ databases">
        <title>Genome sequencing of Solimonas sp. HR-BB.</title>
        <authorList>
            <person name="Lee Y."/>
            <person name="Jeon C.O."/>
        </authorList>
    </citation>
    <scope>NUCLEOTIDE SEQUENCE [LARGE SCALE GENOMIC DNA]</scope>
    <source>
        <strain evidence="3 4">HR-BB</strain>
    </source>
</reference>
<keyword evidence="4" id="KW-1185">Reference proteome</keyword>
<evidence type="ECO:0000313" key="3">
    <source>
        <dbReference type="EMBL" id="PPE75922.1"/>
    </source>
</evidence>
<proteinExistence type="predicted"/>
<dbReference type="AlphaFoldDB" id="A0A2S5TLU2"/>
<dbReference type="InterPro" id="IPR025507">
    <property type="entry name" value="DUF4394"/>
</dbReference>
<feature type="domain" description="DUF4394" evidence="2">
    <location>
        <begin position="309"/>
        <end position="565"/>
    </location>
</feature>
<dbReference type="EMBL" id="PSNW01000001">
    <property type="protein sequence ID" value="PPE75922.1"/>
    <property type="molecule type" value="Genomic_DNA"/>
</dbReference>
<accession>A0A2S5TLU2</accession>
<dbReference type="RefSeq" id="WP_104228887.1">
    <property type="nucleotide sequence ID" value="NZ_PSNW01000001.1"/>
</dbReference>
<evidence type="ECO:0000256" key="1">
    <source>
        <dbReference type="SAM" id="SignalP"/>
    </source>
</evidence>
<protein>
    <recommendedName>
        <fullName evidence="2">DUF4394 domain-containing protein</fullName>
    </recommendedName>
</protein>
<organism evidence="3 4">
    <name type="scientific">Solimonas fluminis</name>
    <dbReference type="NCBI Taxonomy" id="2086571"/>
    <lineage>
        <taxon>Bacteria</taxon>
        <taxon>Pseudomonadati</taxon>
        <taxon>Pseudomonadota</taxon>
        <taxon>Gammaproteobacteria</taxon>
        <taxon>Nevskiales</taxon>
        <taxon>Nevskiaceae</taxon>
        <taxon>Solimonas</taxon>
    </lineage>
</organism>
<keyword evidence="1" id="KW-0732">Signal</keyword>